<dbReference type="SUPFAM" id="SSF53850">
    <property type="entry name" value="Periplasmic binding protein-like II"/>
    <property type="match status" value="1"/>
</dbReference>
<dbReference type="Pfam" id="PF12727">
    <property type="entry name" value="PBP_like"/>
    <property type="match status" value="1"/>
</dbReference>
<feature type="domain" description="PBP" evidence="1">
    <location>
        <begin position="100"/>
        <end position="286"/>
    </location>
</feature>
<dbReference type="InterPro" id="IPR009061">
    <property type="entry name" value="DNA-bd_dom_put_sf"/>
</dbReference>
<evidence type="ECO:0000313" key="3">
    <source>
        <dbReference type="EMBL" id="HIS65646.1"/>
    </source>
</evidence>
<dbReference type="InterPro" id="IPR024370">
    <property type="entry name" value="PBP_domain"/>
</dbReference>
<protein>
    <submittedName>
        <fullName evidence="3">Helix-turn-helix transcriptional regulator</fullName>
    </submittedName>
</protein>
<comment type="caution">
    <text evidence="3">The sequence shown here is derived from an EMBL/GenBank/DDBJ whole genome shotgun (WGS) entry which is preliminary data.</text>
</comment>
<dbReference type="Pfam" id="PF12728">
    <property type="entry name" value="HTH_17"/>
    <property type="match status" value="1"/>
</dbReference>
<sequence>MPDQKALSTQQVAAMLHVSCNTVYELIRRGEINSYRVGRKVRFTKEDVDQYIARSRHERSAPKVKTAELEGGLITRADWDHHFIIAGQDVVLDLLSSRMQQKNVAALRAYLSGFEGLLALYQKRIHAAMVHLWAGDVDRYNSPYVRRLMPGVGAVLVNVSRRMQGFYVAAGNPKQITGWEDLCREDVCMLNRGCGSASRVLLDEHLRRLGIAPSAVRGYDQETGSHLTLAGAIAQGKADVGVGTERVTRKQAGLDFIPMQQERCDLVLRKDSLEQPEVQTLLAVLRDPAFRRELEQFSGNDYTQMGEILEEV</sequence>
<organism evidence="3 4">
    <name type="scientific">Candidatus Avoscillospira avistercoris</name>
    <dbReference type="NCBI Taxonomy" id="2840707"/>
    <lineage>
        <taxon>Bacteria</taxon>
        <taxon>Bacillati</taxon>
        <taxon>Bacillota</taxon>
        <taxon>Clostridia</taxon>
        <taxon>Eubacteriales</taxon>
        <taxon>Oscillospiraceae</taxon>
        <taxon>Oscillospiraceae incertae sedis</taxon>
        <taxon>Candidatus Avoscillospira</taxon>
    </lineage>
</organism>
<gene>
    <name evidence="3" type="ORF">IAA83_09835</name>
</gene>
<dbReference type="SUPFAM" id="SSF46955">
    <property type="entry name" value="Putative DNA-binding domain"/>
    <property type="match status" value="1"/>
</dbReference>
<evidence type="ECO:0000259" key="1">
    <source>
        <dbReference type="Pfam" id="PF12727"/>
    </source>
</evidence>
<dbReference type="PANTHER" id="PTHR38431">
    <property type="entry name" value="BLL2305 PROTEIN"/>
    <property type="match status" value="1"/>
</dbReference>
<evidence type="ECO:0000313" key="4">
    <source>
        <dbReference type="Proteomes" id="UP000886741"/>
    </source>
</evidence>
<accession>A0A9D1JTX3</accession>
<dbReference type="Proteomes" id="UP000886741">
    <property type="component" value="Unassembled WGS sequence"/>
</dbReference>
<dbReference type="InterPro" id="IPR010093">
    <property type="entry name" value="SinI_DNA-bd"/>
</dbReference>
<proteinExistence type="predicted"/>
<dbReference type="Gene3D" id="3.40.190.10">
    <property type="entry name" value="Periplasmic binding protein-like II"/>
    <property type="match status" value="1"/>
</dbReference>
<dbReference type="GO" id="GO:0003677">
    <property type="term" value="F:DNA binding"/>
    <property type="evidence" value="ECO:0007669"/>
    <property type="project" value="InterPro"/>
</dbReference>
<name>A0A9D1JTX3_9FIRM</name>
<reference evidence="3" key="2">
    <citation type="journal article" date="2021" name="PeerJ">
        <title>Extensive microbial diversity within the chicken gut microbiome revealed by metagenomics and culture.</title>
        <authorList>
            <person name="Gilroy R."/>
            <person name="Ravi A."/>
            <person name="Getino M."/>
            <person name="Pursley I."/>
            <person name="Horton D.L."/>
            <person name="Alikhan N.F."/>
            <person name="Baker D."/>
            <person name="Gharbi K."/>
            <person name="Hall N."/>
            <person name="Watson M."/>
            <person name="Adriaenssens E.M."/>
            <person name="Foster-Nyarko E."/>
            <person name="Jarju S."/>
            <person name="Secka A."/>
            <person name="Antonio M."/>
            <person name="Oren A."/>
            <person name="Chaudhuri R.R."/>
            <person name="La Ragione R."/>
            <person name="Hildebrand F."/>
            <person name="Pallen M.J."/>
        </authorList>
    </citation>
    <scope>NUCLEOTIDE SEQUENCE</scope>
    <source>
        <strain evidence="3">ChiBcec16-1751</strain>
    </source>
</reference>
<reference evidence="3" key="1">
    <citation type="submission" date="2020-10" db="EMBL/GenBank/DDBJ databases">
        <authorList>
            <person name="Gilroy R."/>
        </authorList>
    </citation>
    <scope>NUCLEOTIDE SEQUENCE</scope>
    <source>
        <strain evidence="3">ChiBcec16-1751</strain>
    </source>
</reference>
<dbReference type="AlphaFoldDB" id="A0A9D1JTX3"/>
<feature type="domain" description="Helix-turn-helix" evidence="2">
    <location>
        <begin position="7"/>
        <end position="54"/>
    </location>
</feature>
<dbReference type="InterPro" id="IPR041657">
    <property type="entry name" value="HTH_17"/>
</dbReference>
<evidence type="ECO:0000259" key="2">
    <source>
        <dbReference type="Pfam" id="PF12728"/>
    </source>
</evidence>
<dbReference type="PANTHER" id="PTHR38431:SF1">
    <property type="entry name" value="BLL2305 PROTEIN"/>
    <property type="match status" value="1"/>
</dbReference>
<dbReference type="EMBL" id="DVJJ01000148">
    <property type="protein sequence ID" value="HIS65646.1"/>
    <property type="molecule type" value="Genomic_DNA"/>
</dbReference>
<dbReference type="NCBIfam" id="TIGR01764">
    <property type="entry name" value="excise"/>
    <property type="match status" value="1"/>
</dbReference>